<reference evidence="3" key="3">
    <citation type="submission" date="2025-04" db="UniProtKB">
        <authorList>
            <consortium name="RefSeq"/>
        </authorList>
    </citation>
    <scope>IDENTIFICATION</scope>
    <source>
        <strain evidence="3">CBS 781.70</strain>
    </source>
</reference>
<dbReference type="RefSeq" id="XP_033536285.1">
    <property type="nucleotide sequence ID" value="XM_033674936.1"/>
</dbReference>
<reference evidence="3" key="2">
    <citation type="submission" date="2020-04" db="EMBL/GenBank/DDBJ databases">
        <authorList>
            <consortium name="NCBI Genome Project"/>
        </authorList>
    </citation>
    <scope>NUCLEOTIDE SEQUENCE</scope>
    <source>
        <strain evidence="3">CBS 781.70</strain>
    </source>
</reference>
<sequence length="169" mass="19653">MRGCCSVNHNIEKSMYRALRYLSKSSWNIRTSTLSSSAMNNHCHKSVYSSHRSTCLLKTSAYDDVATHSDACLELIVYLMMYNLMMDDFIIYGLKQKCRVVPGRKVDSFRGRSLNDRNQTVRRGIIEQFPSIQWYSTKAAGIKTAYWRWRFDYLHRLVVRNPPAPPGSR</sequence>
<gene>
    <name evidence="1 3" type="ORF">P152DRAFT_282748</name>
</gene>
<reference evidence="1 3" key="1">
    <citation type="submission" date="2020-01" db="EMBL/GenBank/DDBJ databases">
        <authorList>
            <consortium name="DOE Joint Genome Institute"/>
            <person name="Haridas S."/>
            <person name="Albert R."/>
            <person name="Binder M."/>
            <person name="Bloem J."/>
            <person name="Labutti K."/>
            <person name="Salamov A."/>
            <person name="Andreopoulos B."/>
            <person name="Baker S.E."/>
            <person name="Barry K."/>
            <person name="Bills G."/>
            <person name="Bluhm B.H."/>
            <person name="Cannon C."/>
            <person name="Castanera R."/>
            <person name="Culley D.E."/>
            <person name="Daum C."/>
            <person name="Ezra D."/>
            <person name="Gonzalez J.B."/>
            <person name="Henrissat B."/>
            <person name="Kuo A."/>
            <person name="Liang C."/>
            <person name="Lipzen A."/>
            <person name="Lutzoni F."/>
            <person name="Magnuson J."/>
            <person name="Mondo S."/>
            <person name="Nolan M."/>
            <person name="Ohm R."/>
            <person name="Pangilinan J."/>
            <person name="Park H.-J."/>
            <person name="Ramirez L."/>
            <person name="Alfaro M."/>
            <person name="Sun H."/>
            <person name="Tritt A."/>
            <person name="Yoshinaga Y."/>
            <person name="Zwiers L.-H."/>
            <person name="Turgeon B.G."/>
            <person name="Goodwin S.B."/>
            <person name="Spatafora J.W."/>
            <person name="Crous P.W."/>
            <person name="Grigoriev I.V."/>
        </authorList>
    </citation>
    <scope>NUCLEOTIDE SEQUENCE</scope>
    <source>
        <strain evidence="1 3">CBS 781.70</strain>
    </source>
</reference>
<accession>A0A6G1G9E4</accession>
<dbReference type="Proteomes" id="UP000504638">
    <property type="component" value="Unplaced"/>
</dbReference>
<dbReference type="AlphaFoldDB" id="A0A6G1G9E4"/>
<evidence type="ECO:0000313" key="2">
    <source>
        <dbReference type="Proteomes" id="UP000504638"/>
    </source>
</evidence>
<protein>
    <submittedName>
        <fullName evidence="1 3">Uncharacterized protein</fullName>
    </submittedName>
</protein>
<dbReference type="EMBL" id="ML975153">
    <property type="protein sequence ID" value="KAF1814654.1"/>
    <property type="molecule type" value="Genomic_DNA"/>
</dbReference>
<organism evidence="1">
    <name type="scientific">Eremomyces bilateralis CBS 781.70</name>
    <dbReference type="NCBI Taxonomy" id="1392243"/>
    <lineage>
        <taxon>Eukaryota</taxon>
        <taxon>Fungi</taxon>
        <taxon>Dikarya</taxon>
        <taxon>Ascomycota</taxon>
        <taxon>Pezizomycotina</taxon>
        <taxon>Dothideomycetes</taxon>
        <taxon>Dothideomycetes incertae sedis</taxon>
        <taxon>Eremomycetales</taxon>
        <taxon>Eremomycetaceae</taxon>
        <taxon>Eremomyces</taxon>
    </lineage>
</organism>
<dbReference type="GeneID" id="54415506"/>
<name>A0A6G1G9E4_9PEZI</name>
<keyword evidence="2" id="KW-1185">Reference proteome</keyword>
<evidence type="ECO:0000313" key="3">
    <source>
        <dbReference type="RefSeq" id="XP_033536285.1"/>
    </source>
</evidence>
<evidence type="ECO:0000313" key="1">
    <source>
        <dbReference type="EMBL" id="KAF1814654.1"/>
    </source>
</evidence>
<proteinExistence type="predicted"/>